<reference evidence="2" key="1">
    <citation type="journal article" date="2023" name="G3 (Bethesda)">
        <title>A reference genome for the long-term kleptoplast-retaining sea slug Elysia crispata morphotype clarki.</title>
        <authorList>
            <person name="Eastman K.E."/>
            <person name="Pendleton A.L."/>
            <person name="Shaikh M.A."/>
            <person name="Suttiyut T."/>
            <person name="Ogas R."/>
            <person name="Tomko P."/>
            <person name="Gavelis G."/>
            <person name="Widhalm J.R."/>
            <person name="Wisecaver J.H."/>
        </authorList>
    </citation>
    <scope>NUCLEOTIDE SEQUENCE</scope>
    <source>
        <strain evidence="2">ECLA1</strain>
    </source>
</reference>
<accession>A0AAE1D055</accession>
<sequence>MGSSLHVNHSTDRPSQGTHSYQALTKAFPSPDNDRRNLDLEDPTVEDWRPPKYFGKRQEGWGMSFARAMLSTLQNGIIRGSYNTRSRYRPVRTVMEALTFAGSCDQGHMDEGRLFPQHADDVLVCCKQSQVTED</sequence>
<organism evidence="2 3">
    <name type="scientific">Elysia crispata</name>
    <name type="common">lettuce slug</name>
    <dbReference type="NCBI Taxonomy" id="231223"/>
    <lineage>
        <taxon>Eukaryota</taxon>
        <taxon>Metazoa</taxon>
        <taxon>Spiralia</taxon>
        <taxon>Lophotrochozoa</taxon>
        <taxon>Mollusca</taxon>
        <taxon>Gastropoda</taxon>
        <taxon>Heterobranchia</taxon>
        <taxon>Euthyneura</taxon>
        <taxon>Panpulmonata</taxon>
        <taxon>Sacoglossa</taxon>
        <taxon>Placobranchoidea</taxon>
        <taxon>Plakobranchidae</taxon>
        <taxon>Elysia</taxon>
    </lineage>
</organism>
<dbReference type="EMBL" id="JAWDGP010006027">
    <property type="protein sequence ID" value="KAK3748371.1"/>
    <property type="molecule type" value="Genomic_DNA"/>
</dbReference>
<comment type="caution">
    <text evidence="2">The sequence shown here is derived from an EMBL/GenBank/DDBJ whole genome shotgun (WGS) entry which is preliminary data.</text>
</comment>
<name>A0AAE1D055_9GAST</name>
<protein>
    <submittedName>
        <fullName evidence="2">Uncharacterized protein</fullName>
    </submittedName>
</protein>
<feature type="region of interest" description="Disordered" evidence="1">
    <location>
        <begin position="1"/>
        <end position="51"/>
    </location>
</feature>
<evidence type="ECO:0000313" key="3">
    <source>
        <dbReference type="Proteomes" id="UP001283361"/>
    </source>
</evidence>
<proteinExistence type="predicted"/>
<evidence type="ECO:0000256" key="1">
    <source>
        <dbReference type="SAM" id="MobiDB-lite"/>
    </source>
</evidence>
<gene>
    <name evidence="2" type="ORF">RRG08_018213</name>
</gene>
<keyword evidence="3" id="KW-1185">Reference proteome</keyword>
<dbReference type="AlphaFoldDB" id="A0AAE1D055"/>
<evidence type="ECO:0000313" key="2">
    <source>
        <dbReference type="EMBL" id="KAK3748371.1"/>
    </source>
</evidence>
<dbReference type="Proteomes" id="UP001283361">
    <property type="component" value="Unassembled WGS sequence"/>
</dbReference>
<feature type="compositionally biased region" description="Polar residues" evidence="1">
    <location>
        <begin position="1"/>
        <end position="23"/>
    </location>
</feature>